<dbReference type="OrthoDB" id="9150024at2"/>
<dbReference type="InterPro" id="IPR013324">
    <property type="entry name" value="RNA_pol_sigma_r3/r4-like"/>
</dbReference>
<dbReference type="CDD" id="cd06171">
    <property type="entry name" value="Sigma70_r4"/>
    <property type="match status" value="1"/>
</dbReference>
<proteinExistence type="inferred from homology"/>
<dbReference type="Proteomes" id="UP000274271">
    <property type="component" value="Unassembled WGS sequence"/>
</dbReference>
<dbReference type="GO" id="GO:0006352">
    <property type="term" value="P:DNA-templated transcription initiation"/>
    <property type="evidence" value="ECO:0007669"/>
    <property type="project" value="InterPro"/>
</dbReference>
<evidence type="ECO:0000256" key="4">
    <source>
        <dbReference type="ARBA" id="ARBA00023163"/>
    </source>
</evidence>
<evidence type="ECO:0000313" key="6">
    <source>
        <dbReference type="EMBL" id="RRB17197.1"/>
    </source>
</evidence>
<dbReference type="InterPro" id="IPR039425">
    <property type="entry name" value="RNA_pol_sigma-70-like"/>
</dbReference>
<dbReference type="NCBIfam" id="TIGR02937">
    <property type="entry name" value="sigma70-ECF"/>
    <property type="match status" value="1"/>
</dbReference>
<dbReference type="EMBL" id="RQJP01000001">
    <property type="protein sequence ID" value="RRB17197.1"/>
    <property type="molecule type" value="Genomic_DNA"/>
</dbReference>
<protein>
    <submittedName>
        <fullName evidence="6">Sigma-70 family RNA polymerase sigma factor</fullName>
    </submittedName>
</protein>
<dbReference type="PANTHER" id="PTHR43133:SF46">
    <property type="entry name" value="RNA POLYMERASE SIGMA-70 FACTOR ECF SUBFAMILY"/>
    <property type="match status" value="1"/>
</dbReference>
<organism evidence="6 7">
    <name type="scientific">Larkinella knui</name>
    <dbReference type="NCBI Taxonomy" id="2025310"/>
    <lineage>
        <taxon>Bacteria</taxon>
        <taxon>Pseudomonadati</taxon>
        <taxon>Bacteroidota</taxon>
        <taxon>Cytophagia</taxon>
        <taxon>Cytophagales</taxon>
        <taxon>Spirosomataceae</taxon>
        <taxon>Larkinella</taxon>
    </lineage>
</organism>
<dbReference type="SUPFAM" id="SSF88946">
    <property type="entry name" value="Sigma2 domain of RNA polymerase sigma factors"/>
    <property type="match status" value="1"/>
</dbReference>
<dbReference type="GO" id="GO:0016987">
    <property type="term" value="F:sigma factor activity"/>
    <property type="evidence" value="ECO:0007669"/>
    <property type="project" value="UniProtKB-KW"/>
</dbReference>
<feature type="domain" description="RNA polymerase sigma factor 70 region 4 type 2" evidence="5">
    <location>
        <begin position="125"/>
        <end position="175"/>
    </location>
</feature>
<dbReference type="Gene3D" id="1.10.10.10">
    <property type="entry name" value="Winged helix-like DNA-binding domain superfamily/Winged helix DNA-binding domain"/>
    <property type="match status" value="1"/>
</dbReference>
<reference evidence="6 7" key="1">
    <citation type="submission" date="2018-11" db="EMBL/GenBank/DDBJ databases">
        <authorList>
            <person name="Zhou Z."/>
            <person name="Wang G."/>
        </authorList>
    </citation>
    <scope>NUCLEOTIDE SEQUENCE [LARGE SCALE GENOMIC DNA]</scope>
    <source>
        <strain evidence="6 7">KCTC42998</strain>
    </source>
</reference>
<keyword evidence="4" id="KW-0804">Transcription</keyword>
<dbReference type="Pfam" id="PF08281">
    <property type="entry name" value="Sigma70_r4_2"/>
    <property type="match status" value="1"/>
</dbReference>
<dbReference type="RefSeq" id="WP_124903558.1">
    <property type="nucleotide sequence ID" value="NZ_RQJP01000001.1"/>
</dbReference>
<name>A0A3P1CV16_9BACT</name>
<dbReference type="GO" id="GO:0003677">
    <property type="term" value="F:DNA binding"/>
    <property type="evidence" value="ECO:0007669"/>
    <property type="project" value="InterPro"/>
</dbReference>
<sequence length="201" mass="23550">MPHAVPEIPQSLWEGLKKRDSASLSDLYRLTYPDLLNFGIYFGFTPTVAKDAINQLYAELWERAEKLPVVLNIRSYLITGLRRKLLKEQNRDERFAELTGMETVSEASYEEVLVRAQEQEQVRSQLRRALEQLTPRQRQLIELRFFRNQGNEEIAEATGMHINTVYNTLSSALKILRQTMNQKEKSTPIPMWWLLFAVFFL</sequence>
<gene>
    <name evidence="6" type="ORF">EHT87_02635</name>
</gene>
<comment type="similarity">
    <text evidence="1">Belongs to the sigma-70 factor family. ECF subfamily.</text>
</comment>
<dbReference type="InterPro" id="IPR013249">
    <property type="entry name" value="RNA_pol_sigma70_r4_t2"/>
</dbReference>
<evidence type="ECO:0000313" key="7">
    <source>
        <dbReference type="Proteomes" id="UP000274271"/>
    </source>
</evidence>
<dbReference type="InterPro" id="IPR036388">
    <property type="entry name" value="WH-like_DNA-bd_sf"/>
</dbReference>
<dbReference type="PANTHER" id="PTHR43133">
    <property type="entry name" value="RNA POLYMERASE ECF-TYPE SIGMA FACTO"/>
    <property type="match status" value="1"/>
</dbReference>
<evidence type="ECO:0000256" key="3">
    <source>
        <dbReference type="ARBA" id="ARBA00023082"/>
    </source>
</evidence>
<keyword evidence="2" id="KW-0805">Transcription regulation</keyword>
<keyword evidence="3" id="KW-0731">Sigma factor</keyword>
<evidence type="ECO:0000259" key="5">
    <source>
        <dbReference type="Pfam" id="PF08281"/>
    </source>
</evidence>
<keyword evidence="7" id="KW-1185">Reference proteome</keyword>
<dbReference type="Gene3D" id="1.10.1740.10">
    <property type="match status" value="1"/>
</dbReference>
<accession>A0A3P1CV16</accession>
<dbReference type="InterPro" id="IPR013325">
    <property type="entry name" value="RNA_pol_sigma_r2"/>
</dbReference>
<evidence type="ECO:0000256" key="2">
    <source>
        <dbReference type="ARBA" id="ARBA00023015"/>
    </source>
</evidence>
<evidence type="ECO:0000256" key="1">
    <source>
        <dbReference type="ARBA" id="ARBA00010641"/>
    </source>
</evidence>
<comment type="caution">
    <text evidence="6">The sequence shown here is derived from an EMBL/GenBank/DDBJ whole genome shotgun (WGS) entry which is preliminary data.</text>
</comment>
<dbReference type="InterPro" id="IPR014284">
    <property type="entry name" value="RNA_pol_sigma-70_dom"/>
</dbReference>
<dbReference type="SUPFAM" id="SSF88659">
    <property type="entry name" value="Sigma3 and sigma4 domains of RNA polymerase sigma factors"/>
    <property type="match status" value="1"/>
</dbReference>
<dbReference type="AlphaFoldDB" id="A0A3P1CV16"/>